<proteinExistence type="predicted"/>
<organism evidence="1">
    <name type="scientific">Brassica oleracea</name>
    <name type="common">Wild cabbage</name>
    <dbReference type="NCBI Taxonomy" id="3712"/>
    <lineage>
        <taxon>Eukaryota</taxon>
        <taxon>Viridiplantae</taxon>
        <taxon>Streptophyta</taxon>
        <taxon>Embryophyta</taxon>
        <taxon>Tracheophyta</taxon>
        <taxon>Spermatophyta</taxon>
        <taxon>Magnoliopsida</taxon>
        <taxon>eudicotyledons</taxon>
        <taxon>Gunneridae</taxon>
        <taxon>Pentapetalae</taxon>
        <taxon>rosids</taxon>
        <taxon>malvids</taxon>
        <taxon>Brassicales</taxon>
        <taxon>Brassicaceae</taxon>
        <taxon>Brassiceae</taxon>
        <taxon>Brassica</taxon>
    </lineage>
</organism>
<dbReference type="AlphaFoldDB" id="A0A3P6H6N7"/>
<protein>
    <submittedName>
        <fullName evidence="1">Uncharacterized protein</fullName>
    </submittedName>
</protein>
<dbReference type="EMBL" id="LR031906">
    <property type="protein sequence ID" value="VDD65774.1"/>
    <property type="molecule type" value="Genomic_DNA"/>
</dbReference>
<name>A0A3P6H6N7_BRAOL</name>
<reference evidence="1" key="1">
    <citation type="submission" date="2018-11" db="EMBL/GenBank/DDBJ databases">
        <authorList>
            <consortium name="Genoscope - CEA"/>
            <person name="William W."/>
        </authorList>
    </citation>
    <scope>NUCLEOTIDE SEQUENCE</scope>
</reference>
<gene>
    <name evidence="1" type="ORF">BOLSC46T61002H</name>
</gene>
<evidence type="ECO:0000313" key="1">
    <source>
        <dbReference type="EMBL" id="VDD65774.1"/>
    </source>
</evidence>
<sequence>MWVDLVRGCGNSTSRSITCPRPFVLLRICCFGTNLFGS</sequence>
<accession>A0A3P6H6N7</accession>